<dbReference type="InterPro" id="IPR036047">
    <property type="entry name" value="F-box-like_dom_sf"/>
</dbReference>
<evidence type="ECO:0008006" key="3">
    <source>
        <dbReference type="Google" id="ProtNLM"/>
    </source>
</evidence>
<organism evidence="1 2">
    <name type="scientific">Rhypophila decipiens</name>
    <dbReference type="NCBI Taxonomy" id="261697"/>
    <lineage>
        <taxon>Eukaryota</taxon>
        <taxon>Fungi</taxon>
        <taxon>Dikarya</taxon>
        <taxon>Ascomycota</taxon>
        <taxon>Pezizomycotina</taxon>
        <taxon>Sordariomycetes</taxon>
        <taxon>Sordariomycetidae</taxon>
        <taxon>Sordariales</taxon>
        <taxon>Naviculisporaceae</taxon>
        <taxon>Rhypophila</taxon>
    </lineage>
</organism>
<reference evidence="1" key="2">
    <citation type="submission" date="2023-05" db="EMBL/GenBank/DDBJ databases">
        <authorList>
            <consortium name="Lawrence Berkeley National Laboratory"/>
            <person name="Steindorff A."/>
            <person name="Hensen N."/>
            <person name="Bonometti L."/>
            <person name="Westerberg I."/>
            <person name="Brannstrom I.O."/>
            <person name="Guillou S."/>
            <person name="Cros-Aarteil S."/>
            <person name="Calhoun S."/>
            <person name="Haridas S."/>
            <person name="Kuo A."/>
            <person name="Mondo S."/>
            <person name="Pangilinan J."/>
            <person name="Riley R."/>
            <person name="Labutti K."/>
            <person name="Andreopoulos B."/>
            <person name="Lipzen A."/>
            <person name="Chen C."/>
            <person name="Yanf M."/>
            <person name="Daum C."/>
            <person name="Ng V."/>
            <person name="Clum A."/>
            <person name="Ohm R."/>
            <person name="Martin F."/>
            <person name="Silar P."/>
            <person name="Natvig D."/>
            <person name="Lalanne C."/>
            <person name="Gautier V."/>
            <person name="Ament-Velasquez S.L."/>
            <person name="Kruys A."/>
            <person name="Hutchinson M.I."/>
            <person name="Powell A.J."/>
            <person name="Barry K."/>
            <person name="Miller A.N."/>
            <person name="Grigoriev I.V."/>
            <person name="Debuchy R."/>
            <person name="Gladieux P."/>
            <person name="Thoren M.H."/>
            <person name="Johannesson H."/>
        </authorList>
    </citation>
    <scope>NUCLEOTIDE SEQUENCE</scope>
    <source>
        <strain evidence="1">PSN293</strain>
    </source>
</reference>
<name>A0AAN6XUF5_9PEZI</name>
<evidence type="ECO:0000313" key="2">
    <source>
        <dbReference type="Proteomes" id="UP001301769"/>
    </source>
</evidence>
<sequence>MDRHRGVYTPHSLSDLTAGMTAYLEEEHGNLKPKEKCLVMLDPDSAISHPDQLLGILCLDKWPRSLQIIAVQRATPINKGTDETQVSEMIGLTAENFQLLTERAIVEDGPTVVLGGRHLRSVRVLNLKLGAYPPRLLNHAQTCDFSDCRISSTPSSNESPSRSQSDAQAQTTATAAVLKCPELLELILLHLDLKSRITSAPRVSRFWFVTLNQSPSLRKASFFQADRSLDPPEPGERPYINPLLQEAFGEYFFNLSDSGSEGDKHLFRRVECFWKLPWSPNNLHHLKAETGSVVDVDPSCRQRSFTRKGASWRR</sequence>
<dbReference type="SUPFAM" id="SSF81383">
    <property type="entry name" value="F-box domain"/>
    <property type="match status" value="1"/>
</dbReference>
<dbReference type="Proteomes" id="UP001301769">
    <property type="component" value="Unassembled WGS sequence"/>
</dbReference>
<protein>
    <recommendedName>
        <fullName evidence="3">F-box domain-containing protein</fullName>
    </recommendedName>
</protein>
<comment type="caution">
    <text evidence="1">The sequence shown here is derived from an EMBL/GenBank/DDBJ whole genome shotgun (WGS) entry which is preliminary data.</text>
</comment>
<gene>
    <name evidence="1" type="ORF">QBC37DRAFT_242132</name>
</gene>
<proteinExistence type="predicted"/>
<keyword evidence="2" id="KW-1185">Reference proteome</keyword>
<dbReference type="AlphaFoldDB" id="A0AAN6XUF5"/>
<feature type="non-terminal residue" evidence="1">
    <location>
        <position position="314"/>
    </location>
</feature>
<reference evidence="1" key="1">
    <citation type="journal article" date="2023" name="Mol. Phylogenet. Evol.">
        <title>Genome-scale phylogeny and comparative genomics of the fungal order Sordariales.</title>
        <authorList>
            <person name="Hensen N."/>
            <person name="Bonometti L."/>
            <person name="Westerberg I."/>
            <person name="Brannstrom I.O."/>
            <person name="Guillou S."/>
            <person name="Cros-Aarteil S."/>
            <person name="Calhoun S."/>
            <person name="Haridas S."/>
            <person name="Kuo A."/>
            <person name="Mondo S."/>
            <person name="Pangilinan J."/>
            <person name="Riley R."/>
            <person name="LaButti K."/>
            <person name="Andreopoulos B."/>
            <person name="Lipzen A."/>
            <person name="Chen C."/>
            <person name="Yan M."/>
            <person name="Daum C."/>
            <person name="Ng V."/>
            <person name="Clum A."/>
            <person name="Steindorff A."/>
            <person name="Ohm R.A."/>
            <person name="Martin F."/>
            <person name="Silar P."/>
            <person name="Natvig D.O."/>
            <person name="Lalanne C."/>
            <person name="Gautier V."/>
            <person name="Ament-Velasquez S.L."/>
            <person name="Kruys A."/>
            <person name="Hutchinson M.I."/>
            <person name="Powell A.J."/>
            <person name="Barry K."/>
            <person name="Miller A.N."/>
            <person name="Grigoriev I.V."/>
            <person name="Debuchy R."/>
            <person name="Gladieux P."/>
            <person name="Hiltunen Thoren M."/>
            <person name="Johannesson H."/>
        </authorList>
    </citation>
    <scope>NUCLEOTIDE SEQUENCE</scope>
    <source>
        <strain evidence="1">PSN293</strain>
    </source>
</reference>
<evidence type="ECO:0000313" key="1">
    <source>
        <dbReference type="EMBL" id="KAK4206790.1"/>
    </source>
</evidence>
<dbReference type="EMBL" id="MU858351">
    <property type="protein sequence ID" value="KAK4206790.1"/>
    <property type="molecule type" value="Genomic_DNA"/>
</dbReference>
<accession>A0AAN6XUF5</accession>